<feature type="region of interest" description="Disordered" evidence="7">
    <location>
        <begin position="619"/>
        <end position="671"/>
    </location>
</feature>
<dbReference type="CDD" id="cd00200">
    <property type="entry name" value="WD40"/>
    <property type="match status" value="2"/>
</dbReference>
<accession>U1FVX6</accession>
<comment type="function">
    <text evidence="5">Component of the ASTRA complex involved in chromatin remodeling.</text>
</comment>
<dbReference type="GO" id="GO:0000480">
    <property type="term" value="P:endonucleolytic cleavage in 5'-ETS of tricistronic rRNA transcript (SSU-rRNA, 5.8S rRNA, LSU-rRNA)"/>
    <property type="evidence" value="ECO:0007669"/>
    <property type="project" value="TreeGrafter"/>
</dbReference>
<keyword evidence="2 6" id="KW-0853">WD repeat</keyword>
<dbReference type="PROSITE" id="PS00678">
    <property type="entry name" value="WD_REPEATS_1"/>
    <property type="match status" value="3"/>
</dbReference>
<dbReference type="SUPFAM" id="SSF50978">
    <property type="entry name" value="WD40 repeat-like"/>
    <property type="match status" value="2"/>
</dbReference>
<feature type="compositionally biased region" description="Low complexity" evidence="7">
    <location>
        <begin position="582"/>
        <end position="591"/>
    </location>
</feature>
<dbReference type="OMA" id="PYVQRHF"/>
<organism evidence="9 10">
    <name type="scientific">Endocarpon pusillum (strain Z07020 / HMAS-L-300199)</name>
    <name type="common">Lichen-forming fungus</name>
    <dbReference type="NCBI Taxonomy" id="1263415"/>
    <lineage>
        <taxon>Eukaryota</taxon>
        <taxon>Fungi</taxon>
        <taxon>Dikarya</taxon>
        <taxon>Ascomycota</taxon>
        <taxon>Pezizomycotina</taxon>
        <taxon>Eurotiomycetes</taxon>
        <taxon>Chaetothyriomycetidae</taxon>
        <taxon>Verrucariales</taxon>
        <taxon>Verrucariaceae</taxon>
        <taxon>Endocarpon</taxon>
    </lineage>
</organism>
<keyword evidence="10" id="KW-1185">Reference proteome</keyword>
<feature type="repeat" description="WD" evidence="6">
    <location>
        <begin position="400"/>
        <end position="441"/>
    </location>
</feature>
<dbReference type="PRINTS" id="PR00320">
    <property type="entry name" value="GPROTEINBRPT"/>
</dbReference>
<feature type="region of interest" description="Disordered" evidence="7">
    <location>
        <begin position="688"/>
        <end position="708"/>
    </location>
</feature>
<dbReference type="PROSITE" id="PS50294">
    <property type="entry name" value="WD_REPEATS_REGION"/>
    <property type="match status" value="4"/>
</dbReference>
<dbReference type="Pfam" id="PF08625">
    <property type="entry name" value="Utp13"/>
    <property type="match status" value="1"/>
</dbReference>
<dbReference type="InterPro" id="IPR019775">
    <property type="entry name" value="WD40_repeat_CS"/>
</dbReference>
<dbReference type="InterPro" id="IPR036322">
    <property type="entry name" value="WD40_repeat_dom_sf"/>
</dbReference>
<dbReference type="InterPro" id="IPR020472">
    <property type="entry name" value="WD40_PAC1"/>
</dbReference>
<dbReference type="FunFam" id="2.130.10.10:FF:001009">
    <property type="entry name" value="Small nucleolar ribonucleoprotein complex subunit, putative"/>
    <property type="match status" value="1"/>
</dbReference>
<evidence type="ECO:0000256" key="5">
    <source>
        <dbReference type="ARBA" id="ARBA00037338"/>
    </source>
</evidence>
<evidence type="ECO:0000256" key="4">
    <source>
        <dbReference type="ARBA" id="ARBA00023242"/>
    </source>
</evidence>
<dbReference type="Pfam" id="PF00400">
    <property type="entry name" value="WD40"/>
    <property type="match status" value="9"/>
</dbReference>
<dbReference type="InterPro" id="IPR015943">
    <property type="entry name" value="WD40/YVTN_repeat-like_dom_sf"/>
</dbReference>
<dbReference type="Gene3D" id="2.130.10.10">
    <property type="entry name" value="YVTN repeat-like/Quinoprotein amine dehydrogenase"/>
    <property type="match status" value="4"/>
</dbReference>
<keyword evidence="4" id="KW-0539">Nucleus</keyword>
<dbReference type="eggNOG" id="KOG0319">
    <property type="taxonomic scope" value="Eukaryota"/>
</dbReference>
<evidence type="ECO:0000256" key="2">
    <source>
        <dbReference type="ARBA" id="ARBA00022574"/>
    </source>
</evidence>
<dbReference type="PANTHER" id="PTHR19854:SF15">
    <property type="entry name" value="TRANSDUCIN BETA-LIKE PROTEIN 3"/>
    <property type="match status" value="1"/>
</dbReference>
<feature type="compositionally biased region" description="Polar residues" evidence="7">
    <location>
        <begin position="619"/>
        <end position="629"/>
    </location>
</feature>
<feature type="repeat" description="WD" evidence="6">
    <location>
        <begin position="101"/>
        <end position="142"/>
    </location>
</feature>
<dbReference type="AlphaFoldDB" id="U1FVX6"/>
<feature type="repeat" description="WD" evidence="6">
    <location>
        <begin position="210"/>
        <end position="251"/>
    </location>
</feature>
<sequence>MSSRISIKTTFEPAKTIEPIYTGGDVSLDRSGRLLASCVEEDVLILNIQTGERVFRVENDGEAITSLALSPSASHLVVCSRSLSMRIYNLNSPKPELQTTLKPHTTPVITSTIDATGTLLATGGADGSVKVWDIKGGFVTHTFHGHGGLVSALFFFQITSGPMSKPKAKRKSIEADHASIDALSFFLASGGEDGKIRIWNLRTRKSVASLDSHVSVVKSLDFSEQQQTLLSAGRDKTMILWDFKSWKPRKVIPVLEVVEAAGFASDGKYCYSGGENGKVRIWSTSSGKEVTKEQIAGSESDSIVSIQCGPTFLLSVHLDQTIQLHNLQVLDDVVPGTSIDPLPLIRRISGNHDEIIDMALVGPDQSLLALATNTESIRVVSIVESTATPSRNFGADVALLSGHSDIIICLDVDWSGHWLATGAKDNSARLWRLDPSTSSYTCFASFTGHAESLGAISLPRTPSSPQAASDPLNHPPAYLITGSQDRTIKRWDTSKLNSSPSPTSTHSIFKSLYTRVAHEKDINAIDVSSTSSIFASASQDRTIKIWDLESGSVAGILRGHKRGVWSIRFAPKDTPPISTDAGSSSKGLLVSGSGDRTVKLWSLNTYTCILTFEGHSNSVLKTTPTTSHQPKSHRRPTPSSPRPHQIPSSNSGLPTLPPPQLQPPQSISDNHLLTTLDNHTDRVWALATPTTVSHPSNPTPKFSKSPLSSLSSIQDAYPLLSGSADATITLWTDTTTRTFHRASAAQTLRIEQDQALQNHMRARNYREVITLALQLNHPGRLLSLFEDVISNSAPSASGAAADKQKQGGEGGEKSSISGSSEVDDVLAHLSQAQLYALLLRVRDWNTNARTAPVAQRILHIILKSYPVSAFVDMARHQRPYHGDLAASAAGYSVVADPSTAGIRGAGGGAGARAGATAMKDLLRALEAYTERHLRGAWRICWTRAS</sequence>
<feature type="repeat" description="WD" evidence="6">
    <location>
        <begin position="478"/>
        <end position="501"/>
    </location>
</feature>
<dbReference type="Proteomes" id="UP000019373">
    <property type="component" value="Unassembled WGS sequence"/>
</dbReference>
<reference evidence="10" key="1">
    <citation type="journal article" date="2014" name="BMC Genomics">
        <title>Genome characteristics reveal the impact of lichenization on lichen-forming fungus Endocarpon pusillum Hedwig (Verrucariales, Ascomycota).</title>
        <authorList>
            <person name="Wang Y.-Y."/>
            <person name="Liu B."/>
            <person name="Zhang X.-Y."/>
            <person name="Zhou Q.-M."/>
            <person name="Zhang T."/>
            <person name="Li H."/>
            <person name="Yu Y.-F."/>
            <person name="Zhang X.-L."/>
            <person name="Hao X.-Y."/>
            <person name="Wang M."/>
            <person name="Wang L."/>
            <person name="Wei J.-C."/>
        </authorList>
    </citation>
    <scope>NUCLEOTIDE SEQUENCE [LARGE SCALE GENOMIC DNA]</scope>
    <source>
        <strain evidence="10">Z07020 / HMAS-L-300199</strain>
    </source>
</reference>
<evidence type="ECO:0000313" key="10">
    <source>
        <dbReference type="Proteomes" id="UP000019373"/>
    </source>
</evidence>
<dbReference type="RefSeq" id="XP_007805345.1">
    <property type="nucleotide sequence ID" value="XM_007807154.1"/>
</dbReference>
<dbReference type="PROSITE" id="PS50082">
    <property type="entry name" value="WD_REPEATS_2"/>
    <property type="match status" value="8"/>
</dbReference>
<dbReference type="PANTHER" id="PTHR19854">
    <property type="entry name" value="TRANSDUCIN BETA-LIKE 3"/>
    <property type="match status" value="1"/>
</dbReference>
<gene>
    <name evidence="9" type="ORF">EPUS_06684</name>
</gene>
<dbReference type="InterPro" id="IPR001680">
    <property type="entry name" value="WD40_rpt"/>
</dbReference>
<dbReference type="OrthoDB" id="5414888at2759"/>
<dbReference type="GO" id="GO:0030686">
    <property type="term" value="C:90S preribosome"/>
    <property type="evidence" value="ECO:0007669"/>
    <property type="project" value="TreeGrafter"/>
</dbReference>
<dbReference type="GO" id="GO:0032040">
    <property type="term" value="C:small-subunit processome"/>
    <property type="evidence" value="ECO:0007669"/>
    <property type="project" value="EnsemblFungi"/>
</dbReference>
<dbReference type="GO" id="GO:0034511">
    <property type="term" value="F:U3 snoRNA binding"/>
    <property type="evidence" value="ECO:0007669"/>
    <property type="project" value="TreeGrafter"/>
</dbReference>
<feature type="domain" description="U3 small nucleolar RNA-associated protein 13 C-terminal" evidence="8">
    <location>
        <begin position="753"/>
        <end position="934"/>
    </location>
</feature>
<dbReference type="InterPro" id="IPR013934">
    <property type="entry name" value="Utp13_C"/>
</dbReference>
<comment type="subcellular location">
    <subcellularLocation>
        <location evidence="1">Nucleus</location>
        <location evidence="1">Nucleolus</location>
    </subcellularLocation>
</comment>
<dbReference type="GO" id="GO:0000472">
    <property type="term" value="P:endonucleolytic cleavage to generate mature 5'-end of SSU-rRNA from (SSU-rRNA, 5.8S rRNA, LSU-rRNA)"/>
    <property type="evidence" value="ECO:0007669"/>
    <property type="project" value="TreeGrafter"/>
</dbReference>
<feature type="region of interest" description="Disordered" evidence="7">
    <location>
        <begin position="571"/>
        <end position="591"/>
    </location>
</feature>
<keyword evidence="3" id="KW-0677">Repeat</keyword>
<dbReference type="EMBL" id="KE721476">
    <property type="protein sequence ID" value="ERF68997.1"/>
    <property type="molecule type" value="Genomic_DNA"/>
</dbReference>
<evidence type="ECO:0000313" key="9">
    <source>
        <dbReference type="EMBL" id="ERF68997.1"/>
    </source>
</evidence>
<evidence type="ECO:0000256" key="6">
    <source>
        <dbReference type="PROSITE-ProRule" id="PRU00221"/>
    </source>
</evidence>
<protein>
    <recommendedName>
        <fullName evidence="8">U3 small nucleolar RNA-associated protein 13 C-terminal domain-containing protein</fullName>
    </recommendedName>
</protein>
<evidence type="ECO:0000259" key="8">
    <source>
        <dbReference type="Pfam" id="PF08625"/>
    </source>
</evidence>
<dbReference type="SMART" id="SM00320">
    <property type="entry name" value="WD40"/>
    <property type="match status" value="12"/>
</dbReference>
<evidence type="ECO:0000256" key="1">
    <source>
        <dbReference type="ARBA" id="ARBA00004604"/>
    </source>
</evidence>
<feature type="repeat" description="WD" evidence="6">
    <location>
        <begin position="186"/>
        <end position="209"/>
    </location>
</feature>
<feature type="compositionally biased region" description="Basic and acidic residues" evidence="7">
    <location>
        <begin position="802"/>
        <end position="812"/>
    </location>
</feature>
<feature type="repeat" description="WD" evidence="6">
    <location>
        <begin position="588"/>
        <end position="611"/>
    </location>
</feature>
<proteinExistence type="predicted"/>
<evidence type="ECO:0000256" key="3">
    <source>
        <dbReference type="ARBA" id="ARBA00022737"/>
    </source>
</evidence>
<evidence type="ECO:0000256" key="7">
    <source>
        <dbReference type="SAM" id="MobiDB-lite"/>
    </source>
</evidence>
<name>U1FVX6_ENDPU</name>
<feature type="repeat" description="WD" evidence="6">
    <location>
        <begin position="515"/>
        <end position="556"/>
    </location>
</feature>
<dbReference type="GeneID" id="19241577"/>
<feature type="region of interest" description="Disordered" evidence="7">
    <location>
        <begin position="795"/>
        <end position="818"/>
    </location>
</feature>
<dbReference type="HOGENOM" id="CLU_009276_0_0_1"/>
<feature type="repeat" description="WD" evidence="6">
    <location>
        <begin position="258"/>
        <end position="292"/>
    </location>
</feature>